<organism evidence="1 2">
    <name type="scientific">Vibrio variabilis</name>
    <dbReference type="NCBI Taxonomy" id="990271"/>
    <lineage>
        <taxon>Bacteria</taxon>
        <taxon>Pseudomonadati</taxon>
        <taxon>Pseudomonadota</taxon>
        <taxon>Gammaproteobacteria</taxon>
        <taxon>Vibrionales</taxon>
        <taxon>Vibrionaceae</taxon>
        <taxon>Vibrio</taxon>
    </lineage>
</organism>
<protein>
    <submittedName>
        <fullName evidence="1">Uncharacterized protein</fullName>
    </submittedName>
</protein>
<sequence>MDGSYDLELTSEQVDAIVGLPILAELTKDSVDVGPNPDAYSDVETLTQDLESGKLTAVFDEANTAHKITLSMPPLGTSDIESLKTNESVSGQVITPFTTRANESITETLEALDTSDDAASLARIDELIKQAFDDVAAQILDELGDSSGLDSDELAELLQQDFFDTQNMPPSLAGIEEELEKIATRDVDTKVNQEVEIQKLIEDNAGAIVKGGTSSKFFTPDNTNLPITVTEVWSSVESVEGTITTIENTSTTYFINDEGEKTRVQQVFRHLRGR</sequence>
<proteinExistence type="predicted"/>
<reference evidence="2" key="1">
    <citation type="submission" date="2014-09" db="EMBL/GenBank/DDBJ databases">
        <title>Vibrio variabilis JCM 19239. (C206) whole genome shotgun sequence.</title>
        <authorList>
            <person name="Sawabe T."/>
            <person name="Meirelles P."/>
            <person name="Nakanishi M."/>
            <person name="Sayaka M."/>
            <person name="Hattori M."/>
            <person name="Ohkuma M."/>
        </authorList>
    </citation>
    <scope>NUCLEOTIDE SEQUENCE [LARGE SCALE GENOMIC DNA]</scope>
    <source>
        <strain evidence="2">JCM 19239</strain>
    </source>
</reference>
<accession>A0ABQ0JD33</accession>
<reference evidence="2" key="2">
    <citation type="submission" date="2014-09" db="EMBL/GenBank/DDBJ databases">
        <authorList>
            <consortium name="NBRP consortium"/>
            <person name="Sawabe T."/>
            <person name="Meirelles P."/>
            <person name="Nakanishi M."/>
            <person name="Sayaka M."/>
            <person name="Hattori M."/>
            <person name="Ohkuma M."/>
        </authorList>
    </citation>
    <scope>NUCLEOTIDE SEQUENCE [LARGE SCALE GENOMIC DNA]</scope>
    <source>
        <strain evidence="2">JCM 19239</strain>
    </source>
</reference>
<name>A0ABQ0JD33_9VIBR</name>
<comment type="caution">
    <text evidence="1">The sequence shown here is derived from an EMBL/GenBank/DDBJ whole genome shotgun (WGS) entry which is preliminary data.</text>
</comment>
<gene>
    <name evidence="1" type="ORF">JCM19239_164</name>
</gene>
<dbReference type="EMBL" id="BBMS01000020">
    <property type="protein sequence ID" value="GAL26662.1"/>
    <property type="molecule type" value="Genomic_DNA"/>
</dbReference>
<dbReference type="Proteomes" id="UP000029223">
    <property type="component" value="Unassembled WGS sequence"/>
</dbReference>
<evidence type="ECO:0000313" key="1">
    <source>
        <dbReference type="EMBL" id="GAL26662.1"/>
    </source>
</evidence>
<evidence type="ECO:0000313" key="2">
    <source>
        <dbReference type="Proteomes" id="UP000029223"/>
    </source>
</evidence>
<keyword evidence="2" id="KW-1185">Reference proteome</keyword>